<dbReference type="GO" id="GO:0006955">
    <property type="term" value="P:immune response"/>
    <property type="evidence" value="ECO:0007669"/>
    <property type="project" value="InterPro"/>
</dbReference>
<feature type="domain" description="LamG-like jellyroll fold" evidence="4">
    <location>
        <begin position="719"/>
        <end position="857"/>
    </location>
</feature>
<dbReference type="SMART" id="SM00560">
    <property type="entry name" value="LamGL"/>
    <property type="match status" value="6"/>
</dbReference>
<dbReference type="Proteomes" id="UP000677152">
    <property type="component" value="Chromosome"/>
</dbReference>
<keyword evidence="1" id="KW-0732">Signal</keyword>
<evidence type="ECO:0000313" key="6">
    <source>
        <dbReference type="Proteomes" id="UP000677152"/>
    </source>
</evidence>
<feature type="domain" description="LamG-like jellyroll fold" evidence="4">
    <location>
        <begin position="1587"/>
        <end position="1727"/>
    </location>
</feature>
<sequence>MLVPVAPAVASPGDPPKAETPTEAPDEVSAASAARAQGSRVEIADQRAESRTVFAEPDGSRTAEFAPEPVRVRRGGDWAPVDTTLEARPDGTVAAKATTSGAVLSGGGAGPLAKLWSGGRSMDWFWPGELPEPVLDASVATYPEVLDGIDLQVRATAEGFVQHPVVKNREAAANPALASIRQDTRAEGLDLKVGDDGAAQLVDGDGVAVFATGRSLMWDTPRPPQARAQADEVGATPNRREATVDVRSDGTALVLAPDQDFLSDPLTSYPVVIDPAWHSPGVSRWAVGYKETGQIHVGDANAMESNKDGSWNGRPAKVGHTTEGNWTTRSYFQFDTGALSGADIASITFSAPVVWSYAGCSGASTKHELWRLDQSFDGLVFDPAKSYLQTADVPAVHGGCTFRQAAFTTSWVNTTGPSGYLLKAQDGLLGGDGSWHRYDPSGVRLFVTYNRKPDAPAETRTDPPLTAPCRWCDGVSYTGSNQITLKARLTDPDNDPVKPVWTINGNEQRVGPTRGSGNWFEEVVDLSGRDGQRVTWSVRGDDGTARGSEVAGPGPFVVDRARPAAPTVAGGLYKDDGQWRGGVDVPDDFAFGAAGSANVDHYRYGWQDPPSARVDATSLGGPATVRLAPERDGPQTLSVQSVSRGGRPSDTVAYRVHVRAGNGPRAHYSFEGNLDDDAFLGDRDAIATGQPEYSPGAVGSAVWFGALTATAVASVETDKSFTVTAWAWLDRAGTDAVVVSQDGARTSGFRLGALADGRWAFALPGSDDLAAPVAQATSARPARTGAWVHLAGVHDAATGQVRLYVDGKPEGAAPRASAFNATGSLRLNGVKADGKVGSTFPGGIDDLGVYDRVLDVGTITGLVAHADVRAGHWSFGEGGGTTAGNSASGGQALVLSEEGLFSSDGAIGGGLRLDGGGNATTSGPVVRTDDAFSIAAWVRLDPDKAGQVQAVVSQDGTSAAGLTLHHLPTNGGRWAFTMARPDGSTAAGDTVISSSAAKAGEWTHVAGVYDATSLRIYVNGLPAGAVARTAEPWNASGPLRVGCVKRGTATCADPFSGNLDELRVYSRPVSEEELKAVVAQANVTEGWWKLRGDTVDSSGRGRNGTPHGAPGYTAGGYSAHPDPKNLALSLNGETDAVTAPRPIDTDKSFSVAAWVKLRTAGQFSTVVSQDGQHVSGFFLQALADGRWAFSAEPSDVPTPTADVVASAGLAQVDTWTHLVGVHDAPAGRIELYVNGVLAGSAAHRADFNATGDFAIGRAKWDNRSVDYFPGAIGDVRAYNRVLFGSEVVQLAGRDLSLVHGWNFDDDAAGSTAADSVGGRAGALVGGATLGSGRVGGGAVFNGTSGAVSTTGVDLRTDKSFTVSTWVWLNDKGPYGSTYTAVGLDGGRGGKFQLGHEYDPDTRAHGDWFFTMPESAESGGAVTKAAVSTDPTEINSWVHLTGVYDASIGKLWLYVNGYRVGDGTLNTPWNGVGPLQIGRGVAGDGHGRHWPGRVDEVRIHTGTLDSGRVSALYDSFPSLDPPAQVPAATASWNFDETSGEVAEDAVGDNDVTLRGGAARNGGRAERGGWFDGIAGHAESARPAVHTDRSFSVTGWAYNSQASTGSRALLSQDGERVSAFKVHYDNTAQRWAVSVAAMDQDDPETTTLLASTEVATGHWTHLAVVYDAPKHHLGLYLNGLLVGSRAGVTLFDASGPLVMGRAKWNGKHTDFFLRGVDDVRAFDRALTPGEVRAVHDDVISVNVGSWLMDDAGGSTARDSSQRGNDFALSGRPGWGNGPIGGALRLNGQDVSGVARDGAGNMLGSRTVSLWAKLTDRGRDSTALAQDGKRVSGFLLQYRAEADRWVFALPERDDDDAPLVGAVSDRAPVPGAWTHLTGVYDHAARQLRLYVDGRLAGVRDGAVGWLASQLTLGRGKRSGTPADHFAGELSEVRVEVGVMAEERILRRGLHPAPAGGQLGRFVNAGNDRHTVGDTGPRTGSFTAVPQGYRFDAPLGLQPDPAEANTRTLYACRFGADGFTSLTPDCEGQEKLGIAGTAYNTPPAGVATNALYRCMRPGEHFDAVTSDCEGVAGAVNEGLVGHTVAHAPLRRYNDPDSGNHQTTVGGGYPGYRPEGVLGLLATTAEPGTQPIYSCLRGRDEFTSLDSSCEGARVVGRLGHVWTEAPEGRISRPVYRCLMPGGGHLTTVSATCELLGGPAEKRLGYVLTAS</sequence>
<dbReference type="SUPFAM" id="SSF49899">
    <property type="entry name" value="Concanavalin A-like lectins/glucanases"/>
    <property type="match status" value="6"/>
</dbReference>
<feature type="domain" description="LamG-like jellyroll fold" evidence="4">
    <location>
        <begin position="930"/>
        <end position="1072"/>
    </location>
</feature>
<dbReference type="InterPro" id="IPR013320">
    <property type="entry name" value="ConA-like_dom_sf"/>
</dbReference>
<evidence type="ECO:0000259" key="4">
    <source>
        <dbReference type="SMART" id="SM00560"/>
    </source>
</evidence>
<proteinExistence type="predicted"/>
<evidence type="ECO:0000256" key="1">
    <source>
        <dbReference type="ARBA" id="ARBA00022729"/>
    </source>
</evidence>
<dbReference type="PANTHER" id="PTHR46943:SF1">
    <property type="entry name" value="PENTRAXIN-RELATED PROTEIN PTX3"/>
    <property type="match status" value="1"/>
</dbReference>
<feature type="region of interest" description="Disordered" evidence="3">
    <location>
        <begin position="1"/>
        <end position="60"/>
    </location>
</feature>
<keyword evidence="2" id="KW-1015">Disulfide bond</keyword>
<dbReference type="InterPro" id="IPR042837">
    <property type="entry name" value="PTX3"/>
</dbReference>
<organism evidence="5 6">
    <name type="scientific">Actinosynnema pretiosum subsp. pretiosum</name>
    <dbReference type="NCBI Taxonomy" id="103721"/>
    <lineage>
        <taxon>Bacteria</taxon>
        <taxon>Bacillati</taxon>
        <taxon>Actinomycetota</taxon>
        <taxon>Actinomycetes</taxon>
        <taxon>Pseudonocardiales</taxon>
        <taxon>Pseudonocardiaceae</taxon>
        <taxon>Actinosynnema</taxon>
    </lineage>
</organism>
<dbReference type="EMBL" id="CP073249">
    <property type="protein sequence ID" value="QUF05329.1"/>
    <property type="molecule type" value="Genomic_DNA"/>
</dbReference>
<evidence type="ECO:0000256" key="2">
    <source>
        <dbReference type="ARBA" id="ARBA00023157"/>
    </source>
</evidence>
<feature type="region of interest" description="Disordered" evidence="3">
    <location>
        <begin position="220"/>
        <end position="241"/>
    </location>
</feature>
<evidence type="ECO:0000256" key="3">
    <source>
        <dbReference type="SAM" id="MobiDB-lite"/>
    </source>
</evidence>
<name>A0AA45R502_9PSEU</name>
<protein>
    <submittedName>
        <fullName evidence="5">LamG domain-containing protein</fullName>
    </submittedName>
</protein>
<feature type="domain" description="LamG-like jellyroll fold" evidence="4">
    <location>
        <begin position="1358"/>
        <end position="1506"/>
    </location>
</feature>
<reference evidence="5" key="1">
    <citation type="submission" date="2021-04" db="EMBL/GenBank/DDBJ databases">
        <title>Genomic sequence of Actinosynnema pretiosum subsp. pretiosum ATCC 31280 (C-14919).</title>
        <authorList>
            <person name="Bai L."/>
            <person name="Wang X."/>
            <person name="Xiao Y."/>
        </authorList>
    </citation>
    <scope>NUCLEOTIDE SEQUENCE</scope>
    <source>
        <strain evidence="5">ATCC 31280</strain>
    </source>
</reference>
<feature type="domain" description="LamG-like jellyroll fold" evidence="4">
    <location>
        <begin position="1801"/>
        <end position="1939"/>
    </location>
</feature>
<dbReference type="InterPro" id="IPR006558">
    <property type="entry name" value="LamG-like"/>
</dbReference>
<feature type="domain" description="LamG-like jellyroll fold" evidence="4">
    <location>
        <begin position="1147"/>
        <end position="1285"/>
    </location>
</feature>
<gene>
    <name evidence="5" type="ORF">KCV87_04275</name>
</gene>
<accession>A0AA45R502</accession>
<evidence type="ECO:0000313" key="5">
    <source>
        <dbReference type="EMBL" id="QUF05329.1"/>
    </source>
</evidence>
<feature type="region of interest" description="Disordered" evidence="3">
    <location>
        <begin position="1093"/>
        <end position="1118"/>
    </location>
</feature>
<feature type="region of interest" description="Disordered" evidence="3">
    <location>
        <begin position="1750"/>
        <end position="1770"/>
    </location>
</feature>
<dbReference type="Pfam" id="PF13385">
    <property type="entry name" value="Laminin_G_3"/>
    <property type="match status" value="6"/>
</dbReference>
<dbReference type="PANTHER" id="PTHR46943">
    <property type="entry name" value="PENTRAXIN-RELATED PROTEIN PTX3"/>
    <property type="match status" value="1"/>
</dbReference>
<dbReference type="Gene3D" id="2.60.120.200">
    <property type="match status" value="6"/>
</dbReference>